<dbReference type="EMBL" id="LWCA01001481">
    <property type="protein sequence ID" value="OAF65031.1"/>
    <property type="molecule type" value="Genomic_DNA"/>
</dbReference>
<keyword evidence="2" id="KW-1185">Reference proteome</keyword>
<gene>
    <name evidence="1" type="ORF">A3Q56_07259</name>
</gene>
<dbReference type="Proteomes" id="UP000078046">
    <property type="component" value="Unassembled WGS sequence"/>
</dbReference>
<reference evidence="1 2" key="1">
    <citation type="submission" date="2016-04" db="EMBL/GenBank/DDBJ databases">
        <title>The genome of Intoshia linei affirms orthonectids as highly simplified spiralians.</title>
        <authorList>
            <person name="Mikhailov K.V."/>
            <person name="Slusarev G.S."/>
            <person name="Nikitin M.A."/>
            <person name="Logacheva M.D."/>
            <person name="Penin A."/>
            <person name="Aleoshin V."/>
            <person name="Panchin Y.V."/>
        </authorList>
    </citation>
    <scope>NUCLEOTIDE SEQUENCE [LARGE SCALE GENOMIC DNA]</scope>
    <source>
        <strain evidence="1">Intl2013</strain>
        <tissue evidence="1">Whole animal</tissue>
    </source>
</reference>
<evidence type="ECO:0000313" key="1">
    <source>
        <dbReference type="EMBL" id="OAF65031.1"/>
    </source>
</evidence>
<evidence type="ECO:0000313" key="2">
    <source>
        <dbReference type="Proteomes" id="UP000078046"/>
    </source>
</evidence>
<organism evidence="1 2">
    <name type="scientific">Intoshia linei</name>
    <dbReference type="NCBI Taxonomy" id="1819745"/>
    <lineage>
        <taxon>Eukaryota</taxon>
        <taxon>Metazoa</taxon>
        <taxon>Spiralia</taxon>
        <taxon>Lophotrochozoa</taxon>
        <taxon>Mesozoa</taxon>
        <taxon>Orthonectida</taxon>
        <taxon>Rhopaluridae</taxon>
        <taxon>Intoshia</taxon>
    </lineage>
</organism>
<dbReference type="AlphaFoldDB" id="A0A177AUF7"/>
<accession>A0A177AUF7</accession>
<sequence>MYNKSDKYVKDWLPFNLSCDEVSNCEIEDLSHLKIEDTNTDYSSFSSKKEYVIISINILLCGLNAA</sequence>
<comment type="caution">
    <text evidence="1">The sequence shown here is derived from an EMBL/GenBank/DDBJ whole genome shotgun (WGS) entry which is preliminary data.</text>
</comment>
<proteinExistence type="predicted"/>
<name>A0A177AUF7_9BILA</name>
<protein>
    <submittedName>
        <fullName evidence="1">Uncharacterized protein</fullName>
    </submittedName>
</protein>